<evidence type="ECO:0000256" key="1">
    <source>
        <dbReference type="PIRSR" id="PIRSR601310-1"/>
    </source>
</evidence>
<evidence type="ECO:0000313" key="6">
    <source>
        <dbReference type="Proteomes" id="UP000569914"/>
    </source>
</evidence>
<keyword evidence="6" id="KW-1185">Reference proteome</keyword>
<dbReference type="RefSeq" id="WP_179753538.1">
    <property type="nucleotide sequence ID" value="NZ_JACCBU010000001.1"/>
</dbReference>
<comment type="caution">
    <text evidence="5">The sequence shown here is derived from an EMBL/GenBank/DDBJ whole genome shotgun (WGS) entry which is preliminary data.</text>
</comment>
<dbReference type="SUPFAM" id="SSF54197">
    <property type="entry name" value="HIT-like"/>
    <property type="match status" value="1"/>
</dbReference>
<name>A0A7Y9LA94_9ACTN</name>
<dbReference type="Pfam" id="PF01230">
    <property type="entry name" value="HIT"/>
    <property type="match status" value="1"/>
</dbReference>
<dbReference type="GO" id="GO:0003824">
    <property type="term" value="F:catalytic activity"/>
    <property type="evidence" value="ECO:0007669"/>
    <property type="project" value="InterPro"/>
</dbReference>
<feature type="active site" description="Tele-AMP-histidine intermediate" evidence="1">
    <location>
        <position position="110"/>
    </location>
</feature>
<feature type="domain" description="HIT" evidence="4">
    <location>
        <begin position="44"/>
        <end position="123"/>
    </location>
</feature>
<protein>
    <submittedName>
        <fullName evidence="5">Histidine triad (HIT) family protein</fullName>
    </submittedName>
</protein>
<evidence type="ECO:0000259" key="4">
    <source>
        <dbReference type="PROSITE" id="PS51084"/>
    </source>
</evidence>
<dbReference type="InterPro" id="IPR011146">
    <property type="entry name" value="HIT-like"/>
</dbReference>
<dbReference type="AlphaFoldDB" id="A0A7Y9LA94"/>
<dbReference type="GO" id="GO:0009117">
    <property type="term" value="P:nucleotide metabolic process"/>
    <property type="evidence" value="ECO:0007669"/>
    <property type="project" value="TreeGrafter"/>
</dbReference>
<dbReference type="PANTHER" id="PTHR46648:SF1">
    <property type="entry name" value="ADENOSINE 5'-MONOPHOSPHORAMIDASE HNT1"/>
    <property type="match status" value="1"/>
</dbReference>
<evidence type="ECO:0000313" key="5">
    <source>
        <dbReference type="EMBL" id="NYE72614.1"/>
    </source>
</evidence>
<dbReference type="EMBL" id="JACCBU010000001">
    <property type="protein sequence ID" value="NYE72614.1"/>
    <property type="molecule type" value="Genomic_DNA"/>
</dbReference>
<dbReference type="InterPro" id="IPR036265">
    <property type="entry name" value="HIT-like_sf"/>
</dbReference>
<organism evidence="5 6">
    <name type="scientific">Microlunatus parietis</name>
    <dbReference type="NCBI Taxonomy" id="682979"/>
    <lineage>
        <taxon>Bacteria</taxon>
        <taxon>Bacillati</taxon>
        <taxon>Actinomycetota</taxon>
        <taxon>Actinomycetes</taxon>
        <taxon>Propionibacteriales</taxon>
        <taxon>Propionibacteriaceae</taxon>
        <taxon>Microlunatus</taxon>
    </lineage>
</organism>
<accession>A0A7Y9LA94</accession>
<dbReference type="PANTHER" id="PTHR46648">
    <property type="entry name" value="HIT FAMILY PROTEIN 1"/>
    <property type="match status" value="1"/>
</dbReference>
<dbReference type="InterPro" id="IPR001310">
    <property type="entry name" value="Histidine_triad_HIT"/>
</dbReference>
<reference evidence="5 6" key="1">
    <citation type="submission" date="2020-07" db="EMBL/GenBank/DDBJ databases">
        <title>Sequencing the genomes of 1000 actinobacteria strains.</title>
        <authorList>
            <person name="Klenk H.-P."/>
        </authorList>
    </citation>
    <scope>NUCLEOTIDE SEQUENCE [LARGE SCALE GENOMIC DNA]</scope>
    <source>
        <strain evidence="5 6">DSM 22083</strain>
    </source>
</reference>
<dbReference type="PROSITE" id="PS51084">
    <property type="entry name" value="HIT_2"/>
    <property type="match status" value="1"/>
</dbReference>
<dbReference type="Gene3D" id="3.30.428.10">
    <property type="entry name" value="HIT-like"/>
    <property type="match status" value="1"/>
</dbReference>
<gene>
    <name evidence="5" type="ORF">BKA15_003943</name>
</gene>
<evidence type="ECO:0000256" key="3">
    <source>
        <dbReference type="PROSITE-ProRule" id="PRU00464"/>
    </source>
</evidence>
<dbReference type="Proteomes" id="UP000569914">
    <property type="component" value="Unassembled WGS sequence"/>
</dbReference>
<sequence length="149" mass="17364">MYNHEPAGYDCPFCREDPALATRPMEVLHRYERVTVRLNPKWWPNNPGAALVVPHDHFENVYDLPPELGTPLQRAIRDTALALKTAFDCPGVSTRQHNEPAGNQDVWHYHVHVFPRFVDDRLYGSLGDWVDADRMRRYADRMRAAWPRS</sequence>
<proteinExistence type="predicted"/>
<feature type="short sequence motif" description="Histidine triad motif" evidence="2 3">
    <location>
        <begin position="108"/>
        <end position="112"/>
    </location>
</feature>
<evidence type="ECO:0000256" key="2">
    <source>
        <dbReference type="PIRSR" id="PIRSR601310-3"/>
    </source>
</evidence>